<evidence type="ECO:0000259" key="8">
    <source>
        <dbReference type="PROSITE" id="PS50249"/>
    </source>
</evidence>
<dbReference type="PROSITE" id="PS50249">
    <property type="entry name" value="MPN"/>
    <property type="match status" value="1"/>
</dbReference>
<keyword evidence="12" id="KW-1185">Reference proteome</keyword>
<dbReference type="InterPro" id="IPR025657">
    <property type="entry name" value="RadC_JAB"/>
</dbReference>
<dbReference type="PANTHER" id="PTHR30471">
    <property type="entry name" value="DNA REPAIR PROTEIN RADC"/>
    <property type="match status" value="1"/>
</dbReference>
<reference evidence="9 12" key="2">
    <citation type="submission" date="2011-04" db="EMBL/GenBank/DDBJ databases">
        <title>The complete genome of Selenomonas sputigena DSM 20758.</title>
        <authorList>
            <consortium name="US DOE Joint Genome Institute (JGI-PGF)"/>
            <person name="Lucas S."/>
            <person name="Copeland A."/>
            <person name="Lapidus A."/>
            <person name="Bruce D."/>
            <person name="Goodwin L."/>
            <person name="Pitluck S."/>
            <person name="Peters L."/>
            <person name="Kyrpides N."/>
            <person name="Mavromatis K."/>
            <person name="Ivanova N."/>
            <person name="Ovchinnikova G."/>
            <person name="Teshima H."/>
            <person name="Detter J.C."/>
            <person name="Tapia R."/>
            <person name="Han C."/>
            <person name="Land M."/>
            <person name="Hauser L."/>
            <person name="Markowitz V."/>
            <person name="Cheng J.-F."/>
            <person name="Hugenholtz P."/>
            <person name="Woyke T."/>
            <person name="Wu D."/>
            <person name="Gronow S."/>
            <person name="Wellnitz S."/>
            <person name="Schneider S."/>
            <person name="Klenk H.-P."/>
            <person name="Eisen J.A."/>
        </authorList>
    </citation>
    <scope>NUCLEOTIDE SEQUENCE [LARGE SCALE GENOMIC DNA]</scope>
    <source>
        <strain evidence="9">ATCC 35185</strain>
        <strain evidence="12">ATCC 35185 / DSM 20758 / VPI D19B-28</strain>
    </source>
</reference>
<evidence type="ECO:0000313" key="10">
    <source>
        <dbReference type="EMBL" id="EEX76454.1"/>
    </source>
</evidence>
<keyword evidence="5" id="KW-0862">Zinc</keyword>
<dbReference type="EMBL" id="CP002637">
    <property type="protein sequence ID" value="AEB99388.1"/>
    <property type="molecule type" value="Genomic_DNA"/>
</dbReference>
<dbReference type="STRING" id="546271.Selsp_0416"/>
<dbReference type="Proteomes" id="UP000011124">
    <property type="component" value="Chromosome"/>
</dbReference>
<dbReference type="NCBIfam" id="NF000642">
    <property type="entry name" value="PRK00024.1"/>
    <property type="match status" value="1"/>
</dbReference>
<dbReference type="AlphaFoldDB" id="C9LXS1"/>
<dbReference type="PANTHER" id="PTHR30471:SF3">
    <property type="entry name" value="UPF0758 PROTEIN YEES-RELATED"/>
    <property type="match status" value="1"/>
</dbReference>
<evidence type="ECO:0000256" key="7">
    <source>
        <dbReference type="RuleBase" id="RU003797"/>
    </source>
</evidence>
<comment type="similarity">
    <text evidence="1 7">Belongs to the UPF0758 family.</text>
</comment>
<dbReference type="eggNOG" id="COG2003">
    <property type="taxonomic scope" value="Bacteria"/>
</dbReference>
<organism evidence="10 11">
    <name type="scientific">Selenomonas sputigena (strain ATCC 35185 / DSM 20758 / CCUG 44933 / VPI D19B-28)</name>
    <dbReference type="NCBI Taxonomy" id="546271"/>
    <lineage>
        <taxon>Bacteria</taxon>
        <taxon>Bacillati</taxon>
        <taxon>Bacillota</taxon>
        <taxon>Negativicutes</taxon>
        <taxon>Selenomonadales</taxon>
        <taxon>Selenomonadaceae</taxon>
        <taxon>Selenomonas</taxon>
    </lineage>
</organism>
<dbReference type="OrthoDB" id="9804482at2"/>
<dbReference type="Pfam" id="PF04002">
    <property type="entry name" value="RadC"/>
    <property type="match status" value="1"/>
</dbReference>
<evidence type="ECO:0000256" key="2">
    <source>
        <dbReference type="ARBA" id="ARBA00022670"/>
    </source>
</evidence>
<feature type="domain" description="MPN" evidence="8">
    <location>
        <begin position="106"/>
        <end position="228"/>
    </location>
</feature>
<dbReference type="PROSITE" id="PS01302">
    <property type="entry name" value="UPF0758"/>
    <property type="match status" value="1"/>
</dbReference>
<keyword evidence="3" id="KW-0479">Metal-binding</keyword>
<dbReference type="InterPro" id="IPR020891">
    <property type="entry name" value="UPF0758_CS"/>
</dbReference>
<name>C9LXS1_SELS3</name>
<dbReference type="Proteomes" id="UP000003505">
    <property type="component" value="Unassembled WGS sequence"/>
</dbReference>
<reference evidence="10 11" key="1">
    <citation type="submission" date="2009-09" db="EMBL/GenBank/DDBJ databases">
        <authorList>
            <person name="Weinstock G."/>
            <person name="Sodergren E."/>
            <person name="Clifton S."/>
            <person name="Fulton L."/>
            <person name="Fulton B."/>
            <person name="Courtney L."/>
            <person name="Fronick C."/>
            <person name="Harrison M."/>
            <person name="Strong C."/>
            <person name="Farmer C."/>
            <person name="Delahaunty K."/>
            <person name="Markovic C."/>
            <person name="Hall O."/>
            <person name="Minx P."/>
            <person name="Tomlinson C."/>
            <person name="Mitreva M."/>
            <person name="Nelson J."/>
            <person name="Hou S."/>
            <person name="Wollam A."/>
            <person name="Pepin K.H."/>
            <person name="Johnson M."/>
            <person name="Bhonagiri V."/>
            <person name="Nash W.E."/>
            <person name="Warren W."/>
            <person name="Chinwalla A."/>
            <person name="Mardis E.R."/>
            <person name="Wilson R.K."/>
        </authorList>
    </citation>
    <scope>NUCLEOTIDE SEQUENCE [LARGE SCALE GENOMIC DNA]</scope>
    <source>
        <strain evidence="10">ATCC 35185</strain>
        <strain evidence="11">ATCC 35185 / DSM 20758 / VPI D19B-28</strain>
    </source>
</reference>
<evidence type="ECO:0000256" key="4">
    <source>
        <dbReference type="ARBA" id="ARBA00022801"/>
    </source>
</evidence>
<keyword evidence="2" id="KW-0645">Protease</keyword>
<keyword evidence="6" id="KW-0482">Metalloprotease</keyword>
<proteinExistence type="inferred from homology"/>
<evidence type="ECO:0000256" key="5">
    <source>
        <dbReference type="ARBA" id="ARBA00022833"/>
    </source>
</evidence>
<accession>C9LXS1</accession>
<evidence type="ECO:0000313" key="12">
    <source>
        <dbReference type="Proteomes" id="UP000011124"/>
    </source>
</evidence>
<evidence type="ECO:0000313" key="11">
    <source>
        <dbReference type="Proteomes" id="UP000003505"/>
    </source>
</evidence>
<keyword evidence="4" id="KW-0378">Hydrolase</keyword>
<evidence type="ECO:0000313" key="9">
    <source>
        <dbReference type="EMBL" id="AEB99388.1"/>
    </source>
</evidence>
<dbReference type="CDD" id="cd08071">
    <property type="entry name" value="MPN_DUF2466"/>
    <property type="match status" value="1"/>
</dbReference>
<evidence type="ECO:0000256" key="1">
    <source>
        <dbReference type="ARBA" id="ARBA00010243"/>
    </source>
</evidence>
<dbReference type="KEGG" id="ssg:Selsp_0416"/>
<dbReference type="InterPro" id="IPR046778">
    <property type="entry name" value="UPF0758_N"/>
</dbReference>
<dbReference type="NCBIfam" id="TIGR00608">
    <property type="entry name" value="radc"/>
    <property type="match status" value="1"/>
</dbReference>
<evidence type="ECO:0000256" key="3">
    <source>
        <dbReference type="ARBA" id="ARBA00022723"/>
    </source>
</evidence>
<dbReference type="InterPro" id="IPR001405">
    <property type="entry name" value="UPF0758"/>
</dbReference>
<evidence type="ECO:0000256" key="6">
    <source>
        <dbReference type="ARBA" id="ARBA00023049"/>
    </source>
</evidence>
<protein>
    <submittedName>
        <fullName evidence="9 10">DNA repair protein RadC</fullName>
    </submittedName>
</protein>
<dbReference type="HOGENOM" id="CLU_073529_0_2_9"/>
<dbReference type="GO" id="GO:0006508">
    <property type="term" value="P:proteolysis"/>
    <property type="evidence" value="ECO:0007669"/>
    <property type="project" value="UniProtKB-KW"/>
</dbReference>
<dbReference type="SUPFAM" id="SSF102712">
    <property type="entry name" value="JAB1/MPN domain"/>
    <property type="match status" value="1"/>
</dbReference>
<dbReference type="RefSeq" id="WP_006193622.1">
    <property type="nucleotide sequence ID" value="NC_015437.1"/>
</dbReference>
<dbReference type="GO" id="GO:0008237">
    <property type="term" value="F:metallopeptidase activity"/>
    <property type="evidence" value="ECO:0007669"/>
    <property type="project" value="UniProtKB-KW"/>
</dbReference>
<dbReference type="Pfam" id="PF20582">
    <property type="entry name" value="UPF0758_N"/>
    <property type="match status" value="1"/>
</dbReference>
<sequence length="229" mass="24814">MTLLVRDLPADERPRERLLAEGAASLSNTELLAVLLRTGVKDDSVLRVAEKVLALYKERGLAAITQMSAKELSSIKGVGMAKAATILAAVELGRRLALKAAEERTIVHGPADAASYVMPRFRFERREHFAVLLLNAKNHILALKTISVGTLTSSVVHPREVFQAAIEQSAAAVILVHNHPSGDPAPSGEDIAVTRRMVEAGEIMDIPVLDHVIVGYDKFISLKEEGMIQ</sequence>
<dbReference type="GO" id="GO:0046872">
    <property type="term" value="F:metal ion binding"/>
    <property type="evidence" value="ECO:0007669"/>
    <property type="project" value="UniProtKB-KW"/>
</dbReference>
<dbReference type="InterPro" id="IPR037518">
    <property type="entry name" value="MPN"/>
</dbReference>
<gene>
    <name evidence="9" type="ordered locus">Selsp_0416</name>
    <name evidence="10" type="ORF">SELSPUOL_02279</name>
</gene>
<dbReference type="Gene3D" id="3.40.140.10">
    <property type="entry name" value="Cytidine Deaminase, domain 2"/>
    <property type="match status" value="1"/>
</dbReference>
<dbReference type="EMBL" id="ACKP02000049">
    <property type="protein sequence ID" value="EEX76454.1"/>
    <property type="molecule type" value="Genomic_DNA"/>
</dbReference>